<dbReference type="InterPro" id="IPR001959">
    <property type="entry name" value="Transposase"/>
</dbReference>
<keyword evidence="2" id="KW-0815">Transposition</keyword>
<comment type="similarity">
    <text evidence="1">In the C-terminal section; belongs to the transposase 35 family.</text>
</comment>
<evidence type="ECO:0008006" key="8">
    <source>
        <dbReference type="Google" id="ProtNLM"/>
    </source>
</evidence>
<dbReference type="GO" id="GO:0006310">
    <property type="term" value="P:DNA recombination"/>
    <property type="evidence" value="ECO:0007669"/>
    <property type="project" value="UniProtKB-KW"/>
</dbReference>
<evidence type="ECO:0000256" key="1">
    <source>
        <dbReference type="ARBA" id="ARBA00008761"/>
    </source>
</evidence>
<dbReference type="EMBL" id="BARS01026655">
    <property type="protein sequence ID" value="GAG03062.1"/>
    <property type="molecule type" value="Genomic_DNA"/>
</dbReference>
<evidence type="ECO:0000259" key="6">
    <source>
        <dbReference type="Pfam" id="PF07282"/>
    </source>
</evidence>
<evidence type="ECO:0000313" key="7">
    <source>
        <dbReference type="EMBL" id="GAG03062.1"/>
    </source>
</evidence>
<dbReference type="Pfam" id="PF07282">
    <property type="entry name" value="Cas12f1-like_TNB"/>
    <property type="match status" value="1"/>
</dbReference>
<feature type="domain" description="Cas12f1-like TNB" evidence="6">
    <location>
        <begin position="144"/>
        <end position="206"/>
    </location>
</feature>
<dbReference type="AlphaFoldDB" id="X0UV37"/>
<comment type="caution">
    <text evidence="7">The sequence shown here is derived from an EMBL/GenBank/DDBJ whole genome shotgun (WGS) entry which is preliminary data.</text>
</comment>
<organism evidence="7">
    <name type="scientific">marine sediment metagenome</name>
    <dbReference type="NCBI Taxonomy" id="412755"/>
    <lineage>
        <taxon>unclassified sequences</taxon>
        <taxon>metagenomes</taxon>
        <taxon>ecological metagenomes</taxon>
    </lineage>
</organism>
<dbReference type="NCBIfam" id="NF040570">
    <property type="entry name" value="guided_TnpB"/>
    <property type="match status" value="1"/>
</dbReference>
<evidence type="ECO:0000256" key="4">
    <source>
        <dbReference type="ARBA" id="ARBA00023172"/>
    </source>
</evidence>
<proteinExistence type="inferred from homology"/>
<evidence type="ECO:0000256" key="2">
    <source>
        <dbReference type="ARBA" id="ARBA00022578"/>
    </source>
</evidence>
<dbReference type="Pfam" id="PF01385">
    <property type="entry name" value="OrfB_IS605"/>
    <property type="match status" value="1"/>
</dbReference>
<name>X0UV37_9ZZZZ</name>
<keyword evidence="3" id="KW-0238">DNA-binding</keyword>
<dbReference type="GO" id="GO:0003677">
    <property type="term" value="F:DNA binding"/>
    <property type="evidence" value="ECO:0007669"/>
    <property type="project" value="UniProtKB-KW"/>
</dbReference>
<evidence type="ECO:0000259" key="5">
    <source>
        <dbReference type="Pfam" id="PF01385"/>
    </source>
</evidence>
<sequence>EINTPKYKDKRLYQAFDLGVSQTAGVNIHGKFVSFKHKRADLYWKKKIEQVQSKRDHCKKGSNKWKWYNAKLKKMKRKQANQLKDYQHWLSNQIVENTKANTIIIGKLEVKKMAKKKKGTGNAKKTKAKKTLNHSVQNTGFMSRFAEFLTYKAEKLGKRIIRIGEDKTTKACGKCGKLSKRAIYERFIICECGNQIDRDLNSAINIMVKFLKLKELDEYDFLSHEPSVDEELFLQMWNGFLRHTANPTEKVGADS</sequence>
<gene>
    <name evidence="7" type="ORF">S01H1_41990</name>
</gene>
<reference evidence="7" key="1">
    <citation type="journal article" date="2014" name="Front. Microbiol.">
        <title>High frequency of phylogenetically diverse reductive dehalogenase-homologous genes in deep subseafloor sedimentary metagenomes.</title>
        <authorList>
            <person name="Kawai M."/>
            <person name="Futagami T."/>
            <person name="Toyoda A."/>
            <person name="Takaki Y."/>
            <person name="Nishi S."/>
            <person name="Hori S."/>
            <person name="Arai W."/>
            <person name="Tsubouchi T."/>
            <person name="Morono Y."/>
            <person name="Uchiyama I."/>
            <person name="Ito T."/>
            <person name="Fujiyama A."/>
            <person name="Inagaki F."/>
            <person name="Takami H."/>
        </authorList>
    </citation>
    <scope>NUCLEOTIDE SEQUENCE</scope>
    <source>
        <strain evidence="7">Expedition CK06-06</strain>
    </source>
</reference>
<accession>X0UV37</accession>
<dbReference type="InterPro" id="IPR010095">
    <property type="entry name" value="Cas12f1-like_TNB"/>
</dbReference>
<evidence type="ECO:0000256" key="3">
    <source>
        <dbReference type="ARBA" id="ARBA00023125"/>
    </source>
</evidence>
<dbReference type="GO" id="GO:0032196">
    <property type="term" value="P:transposition"/>
    <property type="evidence" value="ECO:0007669"/>
    <property type="project" value="UniProtKB-KW"/>
</dbReference>
<protein>
    <recommendedName>
        <fullName evidence="8">Transposase</fullName>
    </recommendedName>
</protein>
<keyword evidence="4" id="KW-0233">DNA recombination</keyword>
<feature type="domain" description="Probable transposase IS891/IS1136/IS1341" evidence="5">
    <location>
        <begin position="15"/>
        <end position="115"/>
    </location>
</feature>
<feature type="non-terminal residue" evidence="7">
    <location>
        <position position="1"/>
    </location>
</feature>